<sequence>MAAAGERECRDYLERHRIPELLHRLAALLLYHRPEKPREFLIQALERVKAGKRAEGEYPYLMDEANLAAMFELLDVVGQGHVTAAQYREALKTLGLSTEDLQLGDDANITLDVFKEEVKKKMLESWAAY</sequence>
<keyword evidence="3" id="KW-1185">Reference proteome</keyword>
<reference evidence="2" key="1">
    <citation type="submission" date="2025-08" db="UniProtKB">
        <authorList>
            <consortium name="Ensembl"/>
        </authorList>
    </citation>
    <scope>IDENTIFICATION</scope>
</reference>
<organism evidence="2 3">
    <name type="scientific">Calidris pygmaea</name>
    <name type="common">Spoon-billed sandpiper</name>
    <dbReference type="NCBI Taxonomy" id="425635"/>
    <lineage>
        <taxon>Eukaryota</taxon>
        <taxon>Metazoa</taxon>
        <taxon>Chordata</taxon>
        <taxon>Craniata</taxon>
        <taxon>Vertebrata</taxon>
        <taxon>Euteleostomi</taxon>
        <taxon>Archelosauria</taxon>
        <taxon>Archosauria</taxon>
        <taxon>Dinosauria</taxon>
        <taxon>Saurischia</taxon>
        <taxon>Theropoda</taxon>
        <taxon>Coelurosauria</taxon>
        <taxon>Aves</taxon>
        <taxon>Neognathae</taxon>
        <taxon>Neoaves</taxon>
        <taxon>Charadriiformes</taxon>
        <taxon>Scolopacidae</taxon>
        <taxon>Calidris</taxon>
    </lineage>
</organism>
<dbReference type="GO" id="GO:0005509">
    <property type="term" value="F:calcium ion binding"/>
    <property type="evidence" value="ECO:0007669"/>
    <property type="project" value="InterPro"/>
</dbReference>
<dbReference type="Pfam" id="PF24548">
    <property type="entry name" value="EF_EFCAB10_C"/>
    <property type="match status" value="1"/>
</dbReference>
<evidence type="ECO:0000313" key="2">
    <source>
        <dbReference type="Ensembl" id="ENSCPGP00000016602.1"/>
    </source>
</evidence>
<dbReference type="Proteomes" id="UP000694419">
    <property type="component" value="Unplaced"/>
</dbReference>
<name>A0A8C3K172_9CHAR</name>
<dbReference type="InterPro" id="IPR002048">
    <property type="entry name" value="EF_hand_dom"/>
</dbReference>
<dbReference type="PROSITE" id="PS50222">
    <property type="entry name" value="EF_HAND_2"/>
    <property type="match status" value="1"/>
</dbReference>
<dbReference type="AlphaFoldDB" id="A0A8C3K172"/>
<feature type="domain" description="EF-hand" evidence="1">
    <location>
        <begin position="62"/>
        <end position="97"/>
    </location>
</feature>
<dbReference type="InterPro" id="IPR039879">
    <property type="entry name" value="EFC10"/>
</dbReference>
<dbReference type="Ensembl" id="ENSCPGT00000018160.1">
    <property type="protein sequence ID" value="ENSCPGP00000016602.1"/>
    <property type="gene ID" value="ENSCPGG00000011666.1"/>
</dbReference>
<reference evidence="2" key="2">
    <citation type="submission" date="2025-09" db="UniProtKB">
        <authorList>
            <consortium name="Ensembl"/>
        </authorList>
    </citation>
    <scope>IDENTIFICATION</scope>
</reference>
<protein>
    <submittedName>
        <fullName evidence="2">EF-hand calcium binding domain 10</fullName>
    </submittedName>
</protein>
<evidence type="ECO:0000259" key="1">
    <source>
        <dbReference type="PROSITE" id="PS50222"/>
    </source>
</evidence>
<dbReference type="InterPro" id="IPR049760">
    <property type="entry name" value="DD_EFCAB10"/>
</dbReference>
<dbReference type="PANTHER" id="PTHR21847">
    <property type="entry name" value="EF-HAND CALCIUM-BINDING DOMAIN-CONTAINING PROTEIN 10"/>
    <property type="match status" value="1"/>
</dbReference>
<dbReference type="SUPFAM" id="SSF47391">
    <property type="entry name" value="Dimerization-anchoring domain of cAMP-dependent PK regulatory subunit"/>
    <property type="match status" value="1"/>
</dbReference>
<proteinExistence type="predicted"/>
<dbReference type="CDD" id="cd22976">
    <property type="entry name" value="DD_EFCAB10"/>
    <property type="match status" value="1"/>
</dbReference>
<dbReference type="Gene3D" id="1.20.890.10">
    <property type="entry name" value="cAMP-dependent protein kinase regulatory subunit, dimerization-anchoring domain"/>
    <property type="match status" value="1"/>
</dbReference>
<accession>A0A8C3K172</accession>
<dbReference type="InterPro" id="IPR056587">
    <property type="entry name" value="EF_EFCAB10_C"/>
</dbReference>
<dbReference type="PANTHER" id="PTHR21847:SF1">
    <property type="entry name" value="EF-HAND CALCIUM-BINDING DOMAIN-CONTAINING PROTEIN 10"/>
    <property type="match status" value="1"/>
</dbReference>
<evidence type="ECO:0000313" key="3">
    <source>
        <dbReference type="Proteomes" id="UP000694419"/>
    </source>
</evidence>